<reference evidence="9" key="1">
    <citation type="submission" date="2018-03" db="EMBL/GenBank/DDBJ databases">
        <title>New taxa in the Lactobacillus gasseri group.</title>
        <authorList>
            <person name="Tanizawa Y."/>
            <person name="Tohno M."/>
            <person name="Endo A."/>
            <person name="Arita M."/>
        </authorList>
    </citation>
    <scope>NUCLEOTIDE SEQUENCE [LARGE SCALE GENOMIC DNA]</scope>
    <source>
        <strain evidence="9">DSM 24759</strain>
    </source>
</reference>
<evidence type="ECO:0000256" key="2">
    <source>
        <dbReference type="ARBA" id="ARBA00022448"/>
    </source>
</evidence>
<dbReference type="PANTHER" id="PTHR43826">
    <property type="entry name" value="GLUCOSE-6-PHOSPHATE EXCHANGER SLC37A4"/>
    <property type="match status" value="1"/>
</dbReference>
<dbReference type="GO" id="GO:0005886">
    <property type="term" value="C:plasma membrane"/>
    <property type="evidence" value="ECO:0007669"/>
    <property type="project" value="UniProtKB-SubCell"/>
</dbReference>
<feature type="transmembrane region" description="Helical" evidence="6">
    <location>
        <begin position="307"/>
        <end position="326"/>
    </location>
</feature>
<sequence>MFKFLKPAPTATKKVPKEKVKSSYLWHQTGVLLAICIGYIGYYVIRLIFTTEQKSISQVYGLSTAQLGLVMSCFGVGYAISKLFLGALSDKSNPNHYLATGLIISAILNFGLGLNFAFFFKINNRTVSLVIIMALMLIMSMAQGMGAAPCQKLVQLWWGKKHRGTVYSVWSSAHNAGAAACVAVIQLATWLFHGSIPWVFYTGSIVALIIAAFVLITGSDRPASVGLPTIAEHDGDAPTTKEGKIDQEEITSLTLPQIFVKYILKNKLVWAITLTSMSLYLVRYGVMSWIPSYLTDVKGFNDSFAKWLIGIFEIAAVPGVILLGAVSDFLKGRRAIVCIGCVIGLIACLSIYFFASNHTLIVVILMLMGTLIYAPLTLVGLMVNEAVPKFAVGSSTGFMGFFQYLFGETLATALIGILVSKFGWLASNVVLYSAAGLALLLLIYIMIKEKSNVRMQNK</sequence>
<dbReference type="Proteomes" id="UP000257317">
    <property type="component" value="Unassembled WGS sequence"/>
</dbReference>
<keyword evidence="5 6" id="KW-0472">Membrane</keyword>
<name>A0A2Z6T767_9LACO</name>
<dbReference type="InterPro" id="IPR000849">
    <property type="entry name" value="Sugar_P_transporter"/>
</dbReference>
<evidence type="ECO:0000256" key="3">
    <source>
        <dbReference type="ARBA" id="ARBA00022692"/>
    </source>
</evidence>
<comment type="subcellular location">
    <subcellularLocation>
        <location evidence="1">Cell membrane</location>
        <topology evidence="1">Multi-pass membrane protein</topology>
    </subcellularLocation>
</comment>
<evidence type="ECO:0000259" key="7">
    <source>
        <dbReference type="PROSITE" id="PS50850"/>
    </source>
</evidence>
<feature type="transmembrane region" description="Helical" evidence="6">
    <location>
        <begin position="268"/>
        <end position="287"/>
    </location>
</feature>
<dbReference type="InterPro" id="IPR051337">
    <property type="entry name" value="OPA_Antiporter"/>
</dbReference>
<evidence type="ECO:0000256" key="4">
    <source>
        <dbReference type="ARBA" id="ARBA00022989"/>
    </source>
</evidence>
<evidence type="ECO:0000256" key="1">
    <source>
        <dbReference type="ARBA" id="ARBA00004651"/>
    </source>
</evidence>
<comment type="caution">
    <text evidence="8">The sequence shown here is derived from an EMBL/GenBank/DDBJ whole genome shotgun (WGS) entry which is preliminary data.</text>
</comment>
<feature type="transmembrane region" description="Helical" evidence="6">
    <location>
        <begin position="429"/>
        <end position="447"/>
    </location>
</feature>
<protein>
    <submittedName>
        <fullName evidence="8">Glycerol-3-phosphate transporter</fullName>
    </submittedName>
</protein>
<keyword evidence="3 6" id="KW-0812">Transmembrane</keyword>
<dbReference type="InterPro" id="IPR020846">
    <property type="entry name" value="MFS_dom"/>
</dbReference>
<feature type="transmembrane region" description="Helical" evidence="6">
    <location>
        <begin position="65"/>
        <end position="85"/>
    </location>
</feature>
<keyword evidence="9" id="KW-1185">Reference proteome</keyword>
<dbReference type="RefSeq" id="WP_117118293.1">
    <property type="nucleotide sequence ID" value="NZ_BFBY01000005.1"/>
</dbReference>
<feature type="transmembrane region" description="Helical" evidence="6">
    <location>
        <begin position="198"/>
        <end position="216"/>
    </location>
</feature>
<dbReference type="AlphaFoldDB" id="A0A2Z6T767"/>
<feature type="transmembrane region" description="Helical" evidence="6">
    <location>
        <begin position="335"/>
        <end position="355"/>
    </location>
</feature>
<dbReference type="OrthoDB" id="9766638at2"/>
<dbReference type="PROSITE" id="PS50850">
    <property type="entry name" value="MFS"/>
    <property type="match status" value="1"/>
</dbReference>
<feature type="transmembrane region" description="Helical" evidence="6">
    <location>
        <begin position="97"/>
        <end position="120"/>
    </location>
</feature>
<proteinExistence type="predicted"/>
<dbReference type="Gene3D" id="1.20.1250.20">
    <property type="entry name" value="MFS general substrate transporter like domains"/>
    <property type="match status" value="2"/>
</dbReference>
<dbReference type="GO" id="GO:0035435">
    <property type="term" value="P:phosphate ion transmembrane transport"/>
    <property type="evidence" value="ECO:0007669"/>
    <property type="project" value="TreeGrafter"/>
</dbReference>
<dbReference type="PANTHER" id="PTHR43826:SF6">
    <property type="entry name" value="GLYCEROL-3-PHOSPHATE TRANSPORTER"/>
    <property type="match status" value="1"/>
</dbReference>
<feature type="transmembrane region" description="Helical" evidence="6">
    <location>
        <begin position="404"/>
        <end position="423"/>
    </location>
</feature>
<evidence type="ECO:0000313" key="8">
    <source>
        <dbReference type="EMBL" id="GBG04956.1"/>
    </source>
</evidence>
<feature type="transmembrane region" description="Helical" evidence="6">
    <location>
        <begin position="361"/>
        <end position="383"/>
    </location>
</feature>
<feature type="transmembrane region" description="Helical" evidence="6">
    <location>
        <begin position="24"/>
        <end position="45"/>
    </location>
</feature>
<dbReference type="InterPro" id="IPR036259">
    <property type="entry name" value="MFS_trans_sf"/>
</dbReference>
<feature type="transmembrane region" description="Helical" evidence="6">
    <location>
        <begin position="126"/>
        <end position="148"/>
    </location>
</feature>
<dbReference type="GO" id="GO:0061513">
    <property type="term" value="F:glucose 6-phosphate:phosphate antiporter activity"/>
    <property type="evidence" value="ECO:0007669"/>
    <property type="project" value="TreeGrafter"/>
</dbReference>
<gene>
    <name evidence="8" type="primary">uhpC</name>
    <name evidence="8" type="ORF">LrDSM24759_08700</name>
</gene>
<evidence type="ECO:0000313" key="9">
    <source>
        <dbReference type="Proteomes" id="UP000257317"/>
    </source>
</evidence>
<feature type="domain" description="Major facilitator superfamily (MFS) profile" evidence="7">
    <location>
        <begin position="31"/>
        <end position="451"/>
    </location>
</feature>
<evidence type="ECO:0000256" key="5">
    <source>
        <dbReference type="ARBA" id="ARBA00023136"/>
    </source>
</evidence>
<accession>A0A2Z6T767</accession>
<organism evidence="8 9">
    <name type="scientific">Lactobacillus rodentium</name>
    <dbReference type="NCBI Taxonomy" id="947835"/>
    <lineage>
        <taxon>Bacteria</taxon>
        <taxon>Bacillati</taxon>
        <taxon>Bacillota</taxon>
        <taxon>Bacilli</taxon>
        <taxon>Lactobacillales</taxon>
        <taxon>Lactobacillaceae</taxon>
        <taxon>Lactobacillus</taxon>
    </lineage>
</organism>
<keyword evidence="4 6" id="KW-1133">Transmembrane helix</keyword>
<dbReference type="PIRSF" id="PIRSF002808">
    <property type="entry name" value="Hexose_phosphate_transp"/>
    <property type="match status" value="1"/>
</dbReference>
<dbReference type="EMBL" id="BFBY01000005">
    <property type="protein sequence ID" value="GBG04956.1"/>
    <property type="molecule type" value="Genomic_DNA"/>
</dbReference>
<dbReference type="InterPro" id="IPR011701">
    <property type="entry name" value="MFS"/>
</dbReference>
<evidence type="ECO:0000256" key="6">
    <source>
        <dbReference type="SAM" id="Phobius"/>
    </source>
</evidence>
<dbReference type="Pfam" id="PF07690">
    <property type="entry name" value="MFS_1"/>
    <property type="match status" value="1"/>
</dbReference>
<keyword evidence="2" id="KW-0813">Transport</keyword>
<dbReference type="SUPFAM" id="SSF103473">
    <property type="entry name" value="MFS general substrate transporter"/>
    <property type="match status" value="1"/>
</dbReference>